<protein>
    <submittedName>
        <fullName evidence="1">Uncharacterized protein</fullName>
    </submittedName>
</protein>
<reference evidence="1" key="1">
    <citation type="submission" date="2013-04" db="EMBL/GenBank/DDBJ databases">
        <title>The genome sequencing project of 58 acetic acid bacteria.</title>
        <authorList>
            <person name="Okamoto-Kainuma A."/>
            <person name="Ishikawa M."/>
            <person name="Umino S."/>
            <person name="Koizumi Y."/>
            <person name="Shiwa Y."/>
            <person name="Yoshikawa H."/>
            <person name="Matsutani M."/>
            <person name="Matsushita K."/>
        </authorList>
    </citation>
    <scope>NUCLEOTIDE SEQUENCE</scope>
    <source>
        <strain evidence="1">DSM 15669</strain>
    </source>
</reference>
<evidence type="ECO:0000313" key="1">
    <source>
        <dbReference type="EMBL" id="GBQ04804.1"/>
    </source>
</evidence>
<accession>A0ABQ0NW53</accession>
<proteinExistence type="predicted"/>
<keyword evidence="2" id="KW-1185">Reference proteome</keyword>
<evidence type="ECO:0000313" key="2">
    <source>
        <dbReference type="Proteomes" id="UP001062901"/>
    </source>
</evidence>
<gene>
    <name evidence="1" type="ORF">AA15669_0161</name>
</gene>
<comment type="caution">
    <text evidence="1">The sequence shown here is derived from an EMBL/GenBank/DDBJ whole genome shotgun (WGS) entry which is preliminary data.</text>
</comment>
<sequence>MRIGAAFHRERWEGEEEITDDLTTENIIFSIRGASKSKKTYDPTRLREGVITKI</sequence>
<dbReference type="Proteomes" id="UP001062901">
    <property type="component" value="Unassembled WGS sequence"/>
</dbReference>
<organism evidence="1 2">
    <name type="scientific">Saccharibacter floricola DSM 15669</name>
    <dbReference type="NCBI Taxonomy" id="1123227"/>
    <lineage>
        <taxon>Bacteria</taxon>
        <taxon>Pseudomonadati</taxon>
        <taxon>Pseudomonadota</taxon>
        <taxon>Alphaproteobacteria</taxon>
        <taxon>Acetobacterales</taxon>
        <taxon>Acetobacteraceae</taxon>
        <taxon>Saccharibacter</taxon>
    </lineage>
</organism>
<dbReference type="EMBL" id="BAQD01000001">
    <property type="protein sequence ID" value="GBQ04804.1"/>
    <property type="molecule type" value="Genomic_DNA"/>
</dbReference>
<name>A0ABQ0NW53_9PROT</name>